<dbReference type="AlphaFoldDB" id="A0A0B1ZQM2"/>
<feature type="signal peptide" evidence="1">
    <location>
        <begin position="1"/>
        <end position="28"/>
    </location>
</feature>
<dbReference type="EMBL" id="JTDI01000001">
    <property type="protein sequence ID" value="KHK93445.1"/>
    <property type="molecule type" value="Genomic_DNA"/>
</dbReference>
<evidence type="ECO:0000313" key="3">
    <source>
        <dbReference type="Proteomes" id="UP000031057"/>
    </source>
</evidence>
<dbReference type="STRING" id="1348853.LK12_04025"/>
<protein>
    <recommendedName>
        <fullName evidence="4">DUF2141 domain-containing protein</fullName>
    </recommendedName>
</protein>
<feature type="chain" id="PRO_5002066026" description="DUF2141 domain-containing protein" evidence="1">
    <location>
        <begin position="29"/>
        <end position="147"/>
    </location>
</feature>
<reference evidence="2 3" key="1">
    <citation type="submission" date="2014-10" db="EMBL/GenBank/DDBJ databases">
        <title>Genome sequence of Novosphingobium malaysiense MUSC 273(T).</title>
        <authorList>
            <person name="Lee L.-H."/>
        </authorList>
    </citation>
    <scope>NUCLEOTIDE SEQUENCE [LARGE SCALE GENOMIC DNA]</scope>
    <source>
        <strain evidence="2 3">MUSC 273</strain>
    </source>
</reference>
<proteinExistence type="predicted"/>
<dbReference type="InterPro" id="IPR018673">
    <property type="entry name" value="DUF2141"/>
</dbReference>
<evidence type="ECO:0008006" key="4">
    <source>
        <dbReference type="Google" id="ProtNLM"/>
    </source>
</evidence>
<accession>A0A0B1ZQM2</accession>
<dbReference type="Pfam" id="PF09912">
    <property type="entry name" value="DUF2141"/>
    <property type="match status" value="1"/>
</dbReference>
<evidence type="ECO:0000313" key="2">
    <source>
        <dbReference type="EMBL" id="KHK93445.1"/>
    </source>
</evidence>
<name>A0A0B1ZQM2_9SPHN</name>
<dbReference type="Proteomes" id="UP000031057">
    <property type="component" value="Unassembled WGS sequence"/>
</dbReference>
<comment type="caution">
    <text evidence="2">The sequence shown here is derived from an EMBL/GenBank/DDBJ whole genome shotgun (WGS) entry which is preliminary data.</text>
</comment>
<keyword evidence="1" id="KW-0732">Signal</keyword>
<gene>
    <name evidence="2" type="ORF">LK12_04025</name>
</gene>
<sequence length="147" mass="15405">MLDHKSAMRRLVALTACPLLLGAASPGAPVVVAVSGITGAKGIVHVDVCPPRQFTREDCPWSAEAPAKAGTTTVTVPGVPPGRYAAQAYWDANGNGKADRNFIGMPLELVGFSNDVRVKLSRPKFAAAAFDHGSEATRISFAVHKIP</sequence>
<organism evidence="2 3">
    <name type="scientific">Novosphingobium malaysiense</name>
    <dbReference type="NCBI Taxonomy" id="1348853"/>
    <lineage>
        <taxon>Bacteria</taxon>
        <taxon>Pseudomonadati</taxon>
        <taxon>Pseudomonadota</taxon>
        <taxon>Alphaproteobacteria</taxon>
        <taxon>Sphingomonadales</taxon>
        <taxon>Sphingomonadaceae</taxon>
        <taxon>Novosphingobium</taxon>
    </lineage>
</organism>
<keyword evidence="3" id="KW-1185">Reference proteome</keyword>
<evidence type="ECO:0000256" key="1">
    <source>
        <dbReference type="SAM" id="SignalP"/>
    </source>
</evidence>